<keyword evidence="5 7" id="KW-1133">Transmembrane helix</keyword>
<evidence type="ECO:0000256" key="7">
    <source>
        <dbReference type="SAM" id="Phobius"/>
    </source>
</evidence>
<dbReference type="AlphaFoldDB" id="A0AAD9ZSB7"/>
<proteinExistence type="inferred from homology"/>
<evidence type="ECO:0000256" key="5">
    <source>
        <dbReference type="ARBA" id="ARBA00022989"/>
    </source>
</evidence>
<dbReference type="Pfam" id="PF16913">
    <property type="entry name" value="PUNUT"/>
    <property type="match status" value="1"/>
</dbReference>
<dbReference type="GO" id="GO:0016020">
    <property type="term" value="C:membrane"/>
    <property type="evidence" value="ECO:0007669"/>
    <property type="project" value="UniProtKB-SubCell"/>
</dbReference>
<dbReference type="PANTHER" id="PTHR31376">
    <property type="entry name" value="OS09G0467300 PROTEIN-RELATED"/>
    <property type="match status" value="1"/>
</dbReference>
<feature type="transmembrane region" description="Helical" evidence="7">
    <location>
        <begin position="12"/>
        <end position="37"/>
    </location>
</feature>
<protein>
    <submittedName>
        <fullName evidence="8">Uncharacterized protein</fullName>
    </submittedName>
</protein>
<dbReference type="Proteomes" id="UP001281410">
    <property type="component" value="Unassembled WGS sequence"/>
</dbReference>
<dbReference type="EMBL" id="JANJYJ010000009">
    <property type="protein sequence ID" value="KAK3189619.1"/>
    <property type="molecule type" value="Genomic_DNA"/>
</dbReference>
<evidence type="ECO:0000313" key="9">
    <source>
        <dbReference type="Proteomes" id="UP001281410"/>
    </source>
</evidence>
<reference evidence="8" key="1">
    <citation type="journal article" date="2023" name="Plant J.">
        <title>Genome sequences and population genomics provide insights into the demographic history, inbreeding, and mutation load of two 'living fossil' tree species of Dipteronia.</title>
        <authorList>
            <person name="Feng Y."/>
            <person name="Comes H.P."/>
            <person name="Chen J."/>
            <person name="Zhu S."/>
            <person name="Lu R."/>
            <person name="Zhang X."/>
            <person name="Li P."/>
            <person name="Qiu J."/>
            <person name="Olsen K.M."/>
            <person name="Qiu Y."/>
        </authorList>
    </citation>
    <scope>NUCLEOTIDE SEQUENCE</scope>
    <source>
        <strain evidence="8">NBL</strain>
    </source>
</reference>
<feature type="transmembrane region" description="Helical" evidence="7">
    <location>
        <begin position="49"/>
        <end position="69"/>
    </location>
</feature>
<evidence type="ECO:0000313" key="8">
    <source>
        <dbReference type="EMBL" id="KAK3189619.1"/>
    </source>
</evidence>
<evidence type="ECO:0000256" key="1">
    <source>
        <dbReference type="ARBA" id="ARBA00004370"/>
    </source>
</evidence>
<keyword evidence="6 7" id="KW-0472">Membrane</keyword>
<evidence type="ECO:0000256" key="6">
    <source>
        <dbReference type="ARBA" id="ARBA00023136"/>
    </source>
</evidence>
<keyword evidence="9" id="KW-1185">Reference proteome</keyword>
<keyword evidence="4 7" id="KW-0812">Transmembrane</keyword>
<dbReference type="InterPro" id="IPR030182">
    <property type="entry name" value="PUP_plant"/>
</dbReference>
<evidence type="ECO:0000256" key="4">
    <source>
        <dbReference type="ARBA" id="ARBA00022692"/>
    </source>
</evidence>
<accession>A0AAD9ZSB7</accession>
<comment type="similarity">
    <text evidence="2">Belongs to the purine permeases (TC 2.A.7.14) family.</text>
</comment>
<evidence type="ECO:0000256" key="3">
    <source>
        <dbReference type="ARBA" id="ARBA00022448"/>
    </source>
</evidence>
<dbReference type="GO" id="GO:0015211">
    <property type="term" value="F:purine nucleoside transmembrane transporter activity"/>
    <property type="evidence" value="ECO:0007669"/>
    <property type="project" value="InterPro"/>
</dbReference>
<sequence>MASSKVKTSQMVVRVTVYIVFLVAGQSTATLIGRLYFDKGGNSKWMTTFVQSAGFPILLPLVFFSSSTTKETQERKTKRRMERKR</sequence>
<dbReference type="PANTHER" id="PTHR31376:SF16">
    <property type="entry name" value="PURINE PERMEASE-RELATED"/>
    <property type="match status" value="1"/>
</dbReference>
<name>A0AAD9ZSB7_9ROSI</name>
<organism evidence="8 9">
    <name type="scientific">Dipteronia sinensis</name>
    <dbReference type="NCBI Taxonomy" id="43782"/>
    <lineage>
        <taxon>Eukaryota</taxon>
        <taxon>Viridiplantae</taxon>
        <taxon>Streptophyta</taxon>
        <taxon>Embryophyta</taxon>
        <taxon>Tracheophyta</taxon>
        <taxon>Spermatophyta</taxon>
        <taxon>Magnoliopsida</taxon>
        <taxon>eudicotyledons</taxon>
        <taxon>Gunneridae</taxon>
        <taxon>Pentapetalae</taxon>
        <taxon>rosids</taxon>
        <taxon>malvids</taxon>
        <taxon>Sapindales</taxon>
        <taxon>Sapindaceae</taxon>
        <taxon>Hippocastanoideae</taxon>
        <taxon>Acereae</taxon>
        <taxon>Dipteronia</taxon>
    </lineage>
</organism>
<comment type="subcellular location">
    <subcellularLocation>
        <location evidence="1">Membrane</location>
    </subcellularLocation>
</comment>
<keyword evidence="3" id="KW-0813">Transport</keyword>
<comment type="caution">
    <text evidence="8">The sequence shown here is derived from an EMBL/GenBank/DDBJ whole genome shotgun (WGS) entry which is preliminary data.</text>
</comment>
<evidence type="ECO:0000256" key="2">
    <source>
        <dbReference type="ARBA" id="ARBA00006213"/>
    </source>
</evidence>
<gene>
    <name evidence="8" type="ORF">Dsin_029180</name>
</gene>
<dbReference type="GO" id="GO:0005345">
    <property type="term" value="F:purine nucleobase transmembrane transporter activity"/>
    <property type="evidence" value="ECO:0007669"/>
    <property type="project" value="UniProtKB-ARBA"/>
</dbReference>